<dbReference type="GeneID" id="63839656"/>
<dbReference type="InterPro" id="IPR035427">
    <property type="entry name" value="Tim10-like_dom_sf"/>
</dbReference>
<protein>
    <recommendedName>
        <fullName evidence="8">Mitochondrial import inner membrane translocase subunit</fullName>
    </recommendedName>
</protein>
<keyword evidence="3 8" id="KW-0472">Membrane</keyword>
<dbReference type="Proteomes" id="UP000803844">
    <property type="component" value="Unassembled WGS sequence"/>
</dbReference>
<accession>A0A9P4YAR1</accession>
<keyword evidence="3 8" id="KW-0999">Mitochondrion inner membrane</keyword>
<dbReference type="OrthoDB" id="344165at2759"/>
<evidence type="ECO:0000259" key="9">
    <source>
        <dbReference type="Pfam" id="PF02953"/>
    </source>
</evidence>
<dbReference type="RefSeq" id="XP_040780867.1">
    <property type="nucleotide sequence ID" value="XM_040922527.1"/>
</dbReference>
<comment type="function">
    <text evidence="8">Mitochondrial intermembrane chaperone that participates in the import and insertion of some multi-pass transmembrane proteins into the mitochondrial inner membrane. Also required for the transfer of beta-barrel precursors from the TOM complex to the sorting and assembly machinery (SAM complex) of the outer membrane. Acts as a chaperone-like protein that protects the hydrophobic precursors from aggregation and guide them through the mitochondrial intermembrane space.</text>
</comment>
<comment type="domain">
    <text evidence="8">The twin CX3C motif contains 4 conserved Cys residues that form 2 disulfide bonds in the mitochondrial intermembrane space.</text>
</comment>
<keyword evidence="11" id="KW-1185">Reference proteome</keyword>
<proteinExistence type="inferred from homology"/>
<dbReference type="GO" id="GO:0015031">
    <property type="term" value="P:protein transport"/>
    <property type="evidence" value="ECO:0007669"/>
    <property type="project" value="UniProtKB-KW"/>
</dbReference>
<dbReference type="EMBL" id="MU032344">
    <property type="protein sequence ID" value="KAF3769906.1"/>
    <property type="molecule type" value="Genomic_DNA"/>
</dbReference>
<organism evidence="10 11">
    <name type="scientific">Cryphonectria parasitica (strain ATCC 38755 / EP155)</name>
    <dbReference type="NCBI Taxonomy" id="660469"/>
    <lineage>
        <taxon>Eukaryota</taxon>
        <taxon>Fungi</taxon>
        <taxon>Dikarya</taxon>
        <taxon>Ascomycota</taxon>
        <taxon>Pezizomycotina</taxon>
        <taxon>Sordariomycetes</taxon>
        <taxon>Sordariomycetidae</taxon>
        <taxon>Diaporthales</taxon>
        <taxon>Cryphonectriaceae</taxon>
        <taxon>Cryphonectria-Endothia species complex</taxon>
        <taxon>Cryphonectria</taxon>
    </lineage>
</organism>
<sequence length="92" mass="10351">MDSSSFDQADLDRLSAKDKQELRQFINNEQQKAQIQQRSHDLTEMCFKKCVTGSIRSNALEGGEQACLANCVDRFMDASVLAVKHLQGMRQG</sequence>
<comment type="subunit">
    <text evidence="8">Heterohexamer.</text>
</comment>
<keyword evidence="7 8" id="KW-0143">Chaperone</keyword>
<keyword evidence="4 8" id="KW-0653">Protein transport</keyword>
<comment type="similarity">
    <text evidence="2 8">Belongs to the small Tim family.</text>
</comment>
<evidence type="ECO:0000256" key="8">
    <source>
        <dbReference type="RuleBase" id="RU367043"/>
    </source>
</evidence>
<evidence type="ECO:0000256" key="7">
    <source>
        <dbReference type="ARBA" id="ARBA00023186"/>
    </source>
</evidence>
<evidence type="ECO:0000256" key="1">
    <source>
        <dbReference type="ARBA" id="ARBA00004137"/>
    </source>
</evidence>
<evidence type="ECO:0000256" key="3">
    <source>
        <dbReference type="ARBA" id="ARBA00022792"/>
    </source>
</evidence>
<comment type="subcellular location">
    <subcellularLocation>
        <location evidence="1 8">Mitochondrion inner membrane</location>
        <topology evidence="1 8">Peripheral membrane protein</topology>
        <orientation evidence="1 8">Intermembrane side</orientation>
    </subcellularLocation>
</comment>
<keyword evidence="6 8" id="KW-1015">Disulfide bond</keyword>
<keyword evidence="8" id="KW-0813">Transport</keyword>
<dbReference type="Gene3D" id="1.10.287.810">
    <property type="entry name" value="Mitochondrial import inner membrane translocase subunit tim13 like domains"/>
    <property type="match status" value="1"/>
</dbReference>
<dbReference type="AlphaFoldDB" id="A0A9P4YAR1"/>
<evidence type="ECO:0000256" key="2">
    <source>
        <dbReference type="ARBA" id="ARBA00006720"/>
    </source>
</evidence>
<name>A0A9P4YAR1_CRYP1</name>
<comment type="caution">
    <text evidence="10">The sequence shown here is derived from an EMBL/GenBank/DDBJ whole genome shotgun (WGS) entry which is preliminary data.</text>
</comment>
<gene>
    <name evidence="10" type="ORF">M406DRAFT_35012</name>
</gene>
<dbReference type="GO" id="GO:0005743">
    <property type="term" value="C:mitochondrial inner membrane"/>
    <property type="evidence" value="ECO:0007669"/>
    <property type="project" value="UniProtKB-SubCell"/>
</dbReference>
<keyword evidence="5 8" id="KW-0811">Translocation</keyword>
<keyword evidence="8" id="KW-0496">Mitochondrion</keyword>
<evidence type="ECO:0000256" key="5">
    <source>
        <dbReference type="ARBA" id="ARBA00023010"/>
    </source>
</evidence>
<dbReference type="SUPFAM" id="SSF144122">
    <property type="entry name" value="Tim10-like"/>
    <property type="match status" value="1"/>
</dbReference>
<dbReference type="Pfam" id="PF02953">
    <property type="entry name" value="zf-Tim10_DDP"/>
    <property type="match status" value="1"/>
</dbReference>
<evidence type="ECO:0000313" key="10">
    <source>
        <dbReference type="EMBL" id="KAF3769906.1"/>
    </source>
</evidence>
<feature type="domain" description="Tim10-like" evidence="9">
    <location>
        <begin position="24"/>
        <end position="87"/>
    </location>
</feature>
<evidence type="ECO:0000256" key="4">
    <source>
        <dbReference type="ARBA" id="ARBA00022927"/>
    </source>
</evidence>
<evidence type="ECO:0000313" key="11">
    <source>
        <dbReference type="Proteomes" id="UP000803844"/>
    </source>
</evidence>
<evidence type="ECO:0000256" key="6">
    <source>
        <dbReference type="ARBA" id="ARBA00023157"/>
    </source>
</evidence>
<reference evidence="10" key="1">
    <citation type="journal article" date="2020" name="Phytopathology">
        <title>Genome sequence of the chestnut blight fungus Cryphonectria parasitica EP155: A fundamental resource for an archetypical invasive plant pathogen.</title>
        <authorList>
            <person name="Crouch J.A."/>
            <person name="Dawe A."/>
            <person name="Aerts A."/>
            <person name="Barry K."/>
            <person name="Churchill A.C.L."/>
            <person name="Grimwood J."/>
            <person name="Hillman B."/>
            <person name="Milgroom M.G."/>
            <person name="Pangilinan J."/>
            <person name="Smith M."/>
            <person name="Salamov A."/>
            <person name="Schmutz J."/>
            <person name="Yadav J."/>
            <person name="Grigoriev I.V."/>
            <person name="Nuss D."/>
        </authorList>
    </citation>
    <scope>NUCLEOTIDE SEQUENCE</scope>
    <source>
        <strain evidence="10">EP155</strain>
    </source>
</reference>
<dbReference type="InterPro" id="IPR004217">
    <property type="entry name" value="Tim10-like"/>
</dbReference>